<comment type="cofactor">
    <cofactor evidence="2">
        <name>Mo-bis(molybdopterin guanine dinucleotide)</name>
        <dbReference type="ChEBI" id="CHEBI:60539"/>
    </cofactor>
</comment>
<dbReference type="InterPro" id="IPR009010">
    <property type="entry name" value="Asp_de-COase-like_dom_sf"/>
</dbReference>
<evidence type="ECO:0000256" key="19">
    <source>
        <dbReference type="ARBA" id="ARBA00023192"/>
    </source>
</evidence>
<keyword evidence="18" id="KW-0534">Nitrate assimilation</keyword>
<evidence type="ECO:0000256" key="20">
    <source>
        <dbReference type="ARBA" id="ARBA00052219"/>
    </source>
</evidence>
<dbReference type="InterPro" id="IPR001709">
    <property type="entry name" value="Flavoprot_Pyr_Nucl_cyt_Rdtase"/>
</dbReference>
<dbReference type="Pfam" id="PF00384">
    <property type="entry name" value="Molybdopterin"/>
    <property type="match status" value="1"/>
</dbReference>
<comment type="catalytic activity">
    <reaction evidence="20">
        <text>hydrogen sulfide + 3 NADP(+) + 3 H2O = sulfite + 3 NADPH + 4 H(+)</text>
        <dbReference type="Rhea" id="RHEA:13801"/>
        <dbReference type="ChEBI" id="CHEBI:15377"/>
        <dbReference type="ChEBI" id="CHEBI:15378"/>
        <dbReference type="ChEBI" id="CHEBI:17359"/>
        <dbReference type="ChEBI" id="CHEBI:29919"/>
        <dbReference type="ChEBI" id="CHEBI:57783"/>
        <dbReference type="ChEBI" id="CHEBI:58349"/>
        <dbReference type="EC" id="1.8.1.2"/>
    </reaction>
</comment>
<dbReference type="InterPro" id="IPR008254">
    <property type="entry name" value="Flavodoxin/NO_synth"/>
</dbReference>
<dbReference type="CDD" id="cd02791">
    <property type="entry name" value="MopB_CT_Nitrate-R-NapA-like"/>
    <property type="match status" value="1"/>
</dbReference>
<dbReference type="SMART" id="SM00926">
    <property type="entry name" value="Molybdop_Fe4S4"/>
    <property type="match status" value="1"/>
</dbReference>
<dbReference type="Pfam" id="PF00667">
    <property type="entry name" value="FAD_binding_1"/>
    <property type="match status" value="1"/>
</dbReference>
<gene>
    <name evidence="25" type="ORF">WM40_24625</name>
</gene>
<dbReference type="EC" id="1.8.1.2" evidence="6"/>
<dbReference type="InterPro" id="IPR039261">
    <property type="entry name" value="FNR_nucleotide-bd"/>
</dbReference>
<dbReference type="PATRIC" id="fig|28092.6.peg.5804"/>
<dbReference type="Gene3D" id="3.40.50.740">
    <property type="match status" value="1"/>
</dbReference>
<evidence type="ECO:0000259" key="23">
    <source>
        <dbReference type="PROSITE" id="PS51384"/>
    </source>
</evidence>
<dbReference type="Gene3D" id="3.40.50.360">
    <property type="match status" value="1"/>
</dbReference>
<evidence type="ECO:0000259" key="22">
    <source>
        <dbReference type="PROSITE" id="PS50902"/>
    </source>
</evidence>
<dbReference type="PROSITE" id="PS51384">
    <property type="entry name" value="FAD_FR"/>
    <property type="match status" value="1"/>
</dbReference>
<dbReference type="InterPro" id="IPR003097">
    <property type="entry name" value="CysJ-like_FAD-binding"/>
</dbReference>
<dbReference type="PANTHER" id="PTHR43105:SF9">
    <property type="entry name" value="NADPH-FE(3+) OXIDOREDUCTASE SUBUNIT ALPHA"/>
    <property type="match status" value="1"/>
</dbReference>
<dbReference type="InterPro" id="IPR050123">
    <property type="entry name" value="Prok_molybdopt-oxidoreductase"/>
</dbReference>
<evidence type="ECO:0000256" key="17">
    <source>
        <dbReference type="ARBA" id="ARBA00023014"/>
    </source>
</evidence>
<dbReference type="GO" id="GO:0042128">
    <property type="term" value="P:nitrate assimilation"/>
    <property type="evidence" value="ECO:0007669"/>
    <property type="project" value="UniProtKB-KW"/>
</dbReference>
<dbReference type="InterPro" id="IPR006656">
    <property type="entry name" value="Mopterin_OxRdtase"/>
</dbReference>
<dbReference type="PANTHER" id="PTHR43105">
    <property type="entry name" value="RESPIRATORY NITRATE REDUCTASE"/>
    <property type="match status" value="1"/>
</dbReference>
<protein>
    <recommendedName>
        <fullName evidence="6">assimilatory sulfite reductase (NADPH)</fullName>
        <ecNumber evidence="6">1.8.1.2</ecNumber>
    </recommendedName>
</protein>
<dbReference type="FunFam" id="3.40.50.80:FF:000001">
    <property type="entry name" value="NADPH--cytochrome P450 reductase 1"/>
    <property type="match status" value="1"/>
</dbReference>
<dbReference type="InterPro" id="IPR006657">
    <property type="entry name" value="MoPterin_dinucl-bd_dom"/>
</dbReference>
<evidence type="ECO:0000256" key="11">
    <source>
        <dbReference type="ARBA" id="ARBA00022723"/>
    </source>
</evidence>
<dbReference type="GO" id="GO:0045333">
    <property type="term" value="P:cellular respiration"/>
    <property type="evidence" value="ECO:0007669"/>
    <property type="project" value="UniProtKB-ARBA"/>
</dbReference>
<dbReference type="Gene3D" id="3.40.50.80">
    <property type="entry name" value="Nucleotide-binding domain of ferredoxin-NADP reductase (FNR) module"/>
    <property type="match status" value="1"/>
</dbReference>
<dbReference type="Pfam" id="PF00175">
    <property type="entry name" value="NAD_binding_1"/>
    <property type="match status" value="1"/>
</dbReference>
<dbReference type="CDD" id="cd02754">
    <property type="entry name" value="MopB_Nitrate-R-NapA-like"/>
    <property type="match status" value="1"/>
</dbReference>
<feature type="domain" description="FAD-binding FR-type" evidence="23">
    <location>
        <begin position="1126"/>
        <end position="1419"/>
    </location>
</feature>
<evidence type="ECO:0000256" key="3">
    <source>
        <dbReference type="ARBA" id="ARBA00001966"/>
    </source>
</evidence>
<accession>A0A0F5JU66</accession>
<feature type="domain" description="4Fe-4S Mo/W bis-MGD-type" evidence="24">
    <location>
        <begin position="14"/>
        <end position="70"/>
    </location>
</feature>
<evidence type="ECO:0000256" key="7">
    <source>
        <dbReference type="ARBA" id="ARBA00022485"/>
    </source>
</evidence>
<evidence type="ECO:0000313" key="25">
    <source>
        <dbReference type="EMBL" id="KKB61190.1"/>
    </source>
</evidence>
<dbReference type="Gene3D" id="2.40.30.10">
    <property type="entry name" value="Translation factors"/>
    <property type="match status" value="1"/>
</dbReference>
<evidence type="ECO:0000256" key="16">
    <source>
        <dbReference type="ARBA" id="ARBA00023004"/>
    </source>
</evidence>
<keyword evidence="16" id="KW-0408">Iron</keyword>
<evidence type="ECO:0000256" key="14">
    <source>
        <dbReference type="ARBA" id="ARBA00022982"/>
    </source>
</evidence>
<evidence type="ECO:0000256" key="15">
    <source>
        <dbReference type="ARBA" id="ARBA00023002"/>
    </source>
</evidence>
<keyword evidence="14" id="KW-0813">Transport</keyword>
<feature type="region of interest" description="Disordered" evidence="21">
    <location>
        <begin position="1359"/>
        <end position="1378"/>
    </location>
</feature>
<dbReference type="GO" id="GO:0016020">
    <property type="term" value="C:membrane"/>
    <property type="evidence" value="ECO:0007669"/>
    <property type="project" value="TreeGrafter"/>
</dbReference>
<evidence type="ECO:0000256" key="12">
    <source>
        <dbReference type="ARBA" id="ARBA00022827"/>
    </source>
</evidence>
<evidence type="ECO:0000256" key="9">
    <source>
        <dbReference type="ARBA" id="ARBA00022630"/>
    </source>
</evidence>
<evidence type="ECO:0000256" key="10">
    <source>
        <dbReference type="ARBA" id="ARBA00022643"/>
    </source>
</evidence>
<keyword evidence="12" id="KW-0274">FAD</keyword>
<evidence type="ECO:0000256" key="8">
    <source>
        <dbReference type="ARBA" id="ARBA00022505"/>
    </source>
</evidence>
<comment type="similarity">
    <text evidence="5">Belongs to the prokaryotic molybdopterin-containing oxidoreductase family. NasA/NapA/NarB subfamily.</text>
</comment>
<dbReference type="Pfam" id="PF01568">
    <property type="entry name" value="Molydop_binding"/>
    <property type="match status" value="1"/>
</dbReference>
<dbReference type="GO" id="GO:0051539">
    <property type="term" value="F:4 iron, 4 sulfur cluster binding"/>
    <property type="evidence" value="ECO:0007669"/>
    <property type="project" value="UniProtKB-KW"/>
</dbReference>
<keyword evidence="10" id="KW-0288">FMN</keyword>
<dbReference type="CDD" id="cd06199">
    <property type="entry name" value="SiR"/>
    <property type="match status" value="1"/>
</dbReference>
<comment type="cofactor">
    <cofactor evidence="3">
        <name>[4Fe-4S] cluster</name>
        <dbReference type="ChEBI" id="CHEBI:49883"/>
    </cofactor>
</comment>
<dbReference type="Gene3D" id="1.20.990.10">
    <property type="entry name" value="NADPH-cytochrome p450 Reductase, Chain A, domain 3"/>
    <property type="match status" value="1"/>
</dbReference>
<dbReference type="InterPro" id="IPR029039">
    <property type="entry name" value="Flavoprotein-like_sf"/>
</dbReference>
<dbReference type="RefSeq" id="WP_046154282.1">
    <property type="nucleotide sequence ID" value="NZ_CADFGU010000002.1"/>
</dbReference>
<dbReference type="EMBL" id="LAQU01000061">
    <property type="protein sequence ID" value="KKB61190.1"/>
    <property type="molecule type" value="Genomic_DNA"/>
</dbReference>
<dbReference type="STRING" id="28092.WM40_24625"/>
<evidence type="ECO:0000313" key="26">
    <source>
        <dbReference type="Proteomes" id="UP000033618"/>
    </source>
</evidence>
<evidence type="ECO:0000256" key="4">
    <source>
        <dbReference type="ARBA" id="ARBA00001974"/>
    </source>
</evidence>
<dbReference type="Pfam" id="PF04879">
    <property type="entry name" value="Molybdop_Fe4S4"/>
    <property type="match status" value="1"/>
</dbReference>
<proteinExistence type="inferred from homology"/>
<dbReference type="SUPFAM" id="SSF52343">
    <property type="entry name" value="Ferredoxin reductase-like, C-terminal NADP-linked domain"/>
    <property type="match status" value="1"/>
</dbReference>
<dbReference type="GO" id="GO:0043546">
    <property type="term" value="F:molybdopterin cofactor binding"/>
    <property type="evidence" value="ECO:0007669"/>
    <property type="project" value="InterPro"/>
</dbReference>
<keyword evidence="7" id="KW-0004">4Fe-4S</keyword>
<dbReference type="GO" id="GO:0046872">
    <property type="term" value="F:metal ion binding"/>
    <property type="evidence" value="ECO:0007669"/>
    <property type="project" value="UniProtKB-KW"/>
</dbReference>
<keyword evidence="17" id="KW-0411">Iron-sulfur</keyword>
<dbReference type="InterPro" id="IPR001433">
    <property type="entry name" value="OxRdtase_FAD/NAD-bd"/>
</dbReference>
<name>A0A0F5JU66_9BURK</name>
<evidence type="ECO:0000256" key="1">
    <source>
        <dbReference type="ARBA" id="ARBA00001917"/>
    </source>
</evidence>
<dbReference type="GO" id="GO:0019344">
    <property type="term" value="P:cysteine biosynthetic process"/>
    <property type="evidence" value="ECO:0007669"/>
    <property type="project" value="UniProtKB-KW"/>
</dbReference>
<dbReference type="GO" id="GO:0010181">
    <property type="term" value="F:FMN binding"/>
    <property type="evidence" value="ECO:0007669"/>
    <property type="project" value="InterPro"/>
</dbReference>
<evidence type="ECO:0000256" key="6">
    <source>
        <dbReference type="ARBA" id="ARBA00012604"/>
    </source>
</evidence>
<dbReference type="PROSITE" id="PS50902">
    <property type="entry name" value="FLAVODOXIN_LIKE"/>
    <property type="match status" value="1"/>
</dbReference>
<feature type="region of interest" description="Disordered" evidence="21">
    <location>
        <begin position="736"/>
        <end position="756"/>
    </location>
</feature>
<evidence type="ECO:0000259" key="24">
    <source>
        <dbReference type="PROSITE" id="PS51669"/>
    </source>
</evidence>
<dbReference type="SUPFAM" id="SSF52218">
    <property type="entry name" value="Flavoproteins"/>
    <property type="match status" value="1"/>
</dbReference>
<keyword evidence="9" id="KW-0285">Flavoprotein</keyword>
<dbReference type="InterPro" id="IPR006655">
    <property type="entry name" value="Mopterin_OxRdtase_prok_CS"/>
</dbReference>
<organism evidence="25 26">
    <name type="scientific">Robbsia andropogonis</name>
    <dbReference type="NCBI Taxonomy" id="28092"/>
    <lineage>
        <taxon>Bacteria</taxon>
        <taxon>Pseudomonadati</taxon>
        <taxon>Pseudomonadota</taxon>
        <taxon>Betaproteobacteria</taxon>
        <taxon>Burkholderiales</taxon>
        <taxon>Burkholderiaceae</taxon>
        <taxon>Robbsia</taxon>
    </lineage>
</organism>
<evidence type="ECO:0000256" key="21">
    <source>
        <dbReference type="SAM" id="MobiDB-lite"/>
    </source>
</evidence>
<dbReference type="InterPro" id="IPR017927">
    <property type="entry name" value="FAD-bd_FR_type"/>
</dbReference>
<keyword evidence="8" id="KW-0500">Molybdenum</keyword>
<feature type="domain" description="Flavodoxin-like" evidence="22">
    <location>
        <begin position="911"/>
        <end position="1062"/>
    </location>
</feature>
<keyword evidence="26" id="KW-1185">Reference proteome</keyword>
<dbReference type="PROSITE" id="PS00932">
    <property type="entry name" value="MOLYBDOPTERIN_PROK_3"/>
    <property type="match status" value="1"/>
</dbReference>
<keyword evidence="14" id="KW-0249">Electron transport</keyword>
<dbReference type="InterPro" id="IPR006963">
    <property type="entry name" value="Mopterin_OxRdtase_4Fe-4S_dom"/>
</dbReference>
<dbReference type="Gene3D" id="3.40.228.10">
    <property type="entry name" value="Dimethylsulfoxide Reductase, domain 2"/>
    <property type="match status" value="1"/>
</dbReference>
<keyword evidence="15" id="KW-0560">Oxidoreductase</keyword>
<dbReference type="SUPFAM" id="SSF53706">
    <property type="entry name" value="Formate dehydrogenase/DMSO reductase, domains 1-3"/>
    <property type="match status" value="1"/>
</dbReference>
<dbReference type="SUPFAM" id="SSF63380">
    <property type="entry name" value="Riboflavin synthase domain-like"/>
    <property type="match status" value="1"/>
</dbReference>
<dbReference type="InterPro" id="IPR017938">
    <property type="entry name" value="Riboflavin_synthase-like_b-brl"/>
</dbReference>
<dbReference type="GO" id="GO:1990204">
    <property type="term" value="C:oxidoreductase complex"/>
    <property type="evidence" value="ECO:0007669"/>
    <property type="project" value="UniProtKB-ARBA"/>
</dbReference>
<dbReference type="InterPro" id="IPR041957">
    <property type="entry name" value="CT_Nitrate-R-NapA-like"/>
</dbReference>
<dbReference type="InterPro" id="IPR023173">
    <property type="entry name" value="NADPH_Cyt_P450_Rdtase_alpha"/>
</dbReference>
<feature type="compositionally biased region" description="Polar residues" evidence="21">
    <location>
        <begin position="740"/>
        <end position="749"/>
    </location>
</feature>
<keyword evidence="11" id="KW-0479">Metal-binding</keyword>
<reference evidence="25 26" key="1">
    <citation type="submission" date="2015-03" db="EMBL/GenBank/DDBJ databases">
        <title>Draft Genome Sequence of Burkholderia andropogonis type strain ICMP2807, isolated from Sorghum bicolor.</title>
        <authorList>
            <person name="Lopes-Santos L."/>
            <person name="Castro D.B."/>
            <person name="Ottoboni L.M."/>
            <person name="Park D."/>
            <person name="Weirc B.S."/>
            <person name="Destefano S.A."/>
        </authorList>
    </citation>
    <scope>NUCLEOTIDE SEQUENCE [LARGE SCALE GENOMIC DNA]</scope>
    <source>
        <strain evidence="25 26">ICMP2807</strain>
    </source>
</reference>
<evidence type="ECO:0000256" key="2">
    <source>
        <dbReference type="ARBA" id="ARBA00001942"/>
    </source>
</evidence>
<comment type="cofactor">
    <cofactor evidence="4">
        <name>FAD</name>
        <dbReference type="ChEBI" id="CHEBI:57692"/>
    </cofactor>
</comment>
<dbReference type="Gene3D" id="2.20.25.90">
    <property type="entry name" value="ADC-like domains"/>
    <property type="match status" value="1"/>
</dbReference>
<dbReference type="GO" id="GO:0004783">
    <property type="term" value="F:sulfite reductase (NADPH) activity"/>
    <property type="evidence" value="ECO:0007669"/>
    <property type="project" value="UniProtKB-EC"/>
</dbReference>
<keyword evidence="19" id="KW-0028">Amino-acid biosynthesis</keyword>
<dbReference type="PROSITE" id="PS51669">
    <property type="entry name" value="4FE4S_MOW_BIS_MGD"/>
    <property type="match status" value="1"/>
</dbReference>
<dbReference type="PRINTS" id="PR00371">
    <property type="entry name" value="FPNCR"/>
</dbReference>
<dbReference type="Proteomes" id="UP000033618">
    <property type="component" value="Unassembled WGS sequence"/>
</dbReference>
<comment type="caution">
    <text evidence="25">The sequence shown here is derived from an EMBL/GenBank/DDBJ whole genome shotgun (WGS) entry which is preliminary data.</text>
</comment>
<evidence type="ECO:0000256" key="5">
    <source>
        <dbReference type="ARBA" id="ARBA00008747"/>
    </source>
</evidence>
<evidence type="ECO:0000256" key="13">
    <source>
        <dbReference type="ARBA" id="ARBA00022857"/>
    </source>
</evidence>
<evidence type="ECO:0000256" key="18">
    <source>
        <dbReference type="ARBA" id="ARBA00023063"/>
    </source>
</evidence>
<keyword evidence="19" id="KW-0198">Cysteine biosynthesis</keyword>
<dbReference type="SUPFAM" id="SSF50692">
    <property type="entry name" value="ADC-like"/>
    <property type="match status" value="1"/>
</dbReference>
<keyword evidence="13" id="KW-0521">NADP</keyword>
<dbReference type="Gene3D" id="2.40.40.20">
    <property type="match status" value="1"/>
</dbReference>
<sequence>MASVNGAADNAQSVRHVRGACPYCGVGCGIVMQVKGEKIVRITGDAEHPTNRGRLCTKGQTAHMVMGDGGRLAHAYVRHERSADPTPLPMSRAVAETARRLRAIIDRDGPGAVAFYLSGQMSIEAQYLATKLAKGFIQTPHVEANSRLCMASAATGYKQSLGADGPPGSYDDIDHADVFLVTGANMADCHPILFLRMMDRVKAGAKLIVVDPRRTATAEKANLYLRLRPGTDLALFNGLLHLLHRNGHTDSAFIAAHTEGWDAMPAFLADYTPRHVASVTGITEADLRQAALWIGEAGEWSSFWTMGLNQSTHGADHTTALCNLHLATGKICRRGSGPFSLTGQPNAMGGREMGYMGPGLPGQRALQDGRDRAFVETLWGLAPGTLQALPETSMPPSGGTIDLFERMGTGEIKAVWIICTNPVASVPNRQTVIDGLRRAACVITQDAFMDTETNHYADILLPGALWAEGDGVMINSERTLTLTPKTVPAPGDAQPDWHIIASVAQAMGYGAAFAYASAADVFDEIRRSTNPTTGYDLRGADHARLQSGPVQWPCPPSASTDRHPIRYLNDGVSQPLKRDPDGTSPALVFPTPTGKARFHTRSYRAPAEHLDAEFGFVLNTGRVQHQWHTMTKTGKIATLNKLNAAPFIEVHPKDAIAAGIVDDDLVEIRSRRGRATLPAVVTDRVAPGECFAPIHWNDVFGDGLCINALTHDAVDPVSLQPEMKYSAVAIKRVVTPQAGPGNNATSSASGEAARQATGDGASAWEKIIAEGGALAGTDAPSPGVAALAAACGLTSMLAASGPPILSDMEQRYLGGFLAGLDARLALQHGGGTAPAHAAWGAPADQNARRLPPMLPPNAPLDPLHRAWVDGMLAGGFGAWSRDADTPSDTSAPMSSGVVQATGITARPRPKVTLLWASQTGTVEGLVEPFAMRLMGAGCEIRTACMSDVMPASFAGNVAGSGGLTSVESGRYLLVMSSTFGDGEAPDNGQAFWEGLNGMADGSFAHVGFSVLAFGDRHYDQFCGHGVRLDARLDALGARRLHARIECESDDLALADQWLDQVIIAIKRDHASPASAATDAAEGVEGVAAAGGAPAINAVPAGAPCVVKTAPATGRAPAPISVVPTKLRPVTVPVSANIRLNGEGATKDTRRIALSIAGTGLQYEAGDALGIWPTNCPALVDEILALTGADPDAIVAVAGPMPMLAYGAPTSVRFADALLRYFEIGRPHAALLEVIAEHTSEPGRTVLRKMLEPGCKTELQAWLWGRQLADVLDAFPVRLEASALAAVLKRLQPRLYSIASSPLAHPDEIHLTVGTVRYLSQPHGMRPVRDEQLIFDGGGHAHATAFTAAISTAPLVEGGRDASGAAGHNGTDERVSGGGIDNVSSGVRWRKGVSSTFLADRAADSGVPVFVQSSPHFRPPRDASVPMIMVGPGTGIAPFRGFLQERRARGHTGRNWLFFGERNAETDFYYRDELQAWRDEGLLTRLDTAFSRDQAEKCYVQDRLREHGAMLWSWLCDGAVFYVCGDASRMAKDVEAALRDVAMRHGGMDETQAGAFLRDLMRDKRYLRDVY</sequence>
<dbReference type="Pfam" id="PF00258">
    <property type="entry name" value="Flavodoxin_1"/>
    <property type="match status" value="1"/>
</dbReference>
<comment type="cofactor">
    <cofactor evidence="1">
        <name>FMN</name>
        <dbReference type="ChEBI" id="CHEBI:58210"/>
    </cofactor>
</comment>